<dbReference type="PROSITE" id="PS51725">
    <property type="entry name" value="ABM"/>
    <property type="match status" value="1"/>
</dbReference>
<evidence type="ECO:0000313" key="3">
    <source>
        <dbReference type="Proteomes" id="UP000603865"/>
    </source>
</evidence>
<organism evidence="2 3">
    <name type="scientific">Deinococcus ruber</name>
    <dbReference type="NCBI Taxonomy" id="1848197"/>
    <lineage>
        <taxon>Bacteria</taxon>
        <taxon>Thermotogati</taxon>
        <taxon>Deinococcota</taxon>
        <taxon>Deinococci</taxon>
        <taxon>Deinococcales</taxon>
        <taxon>Deinococcaceae</taxon>
        <taxon>Deinococcus</taxon>
    </lineage>
</organism>
<accession>A0A918CD12</accession>
<proteinExistence type="predicted"/>
<dbReference type="RefSeq" id="WP_189091668.1">
    <property type="nucleotide sequence ID" value="NZ_BMQL01000021.1"/>
</dbReference>
<dbReference type="EMBL" id="BMQL01000021">
    <property type="protein sequence ID" value="GGR18082.1"/>
    <property type="molecule type" value="Genomic_DNA"/>
</dbReference>
<sequence length="97" mass="11127">MIVEFVDIRIRPGENASFEDAIQQAISNLIGRVQGFQSYQIHRGIESPERYMLQACWDTLEDHTVKFRQGPLYAEWLAVIRPFAAAQPNVEHFAPVP</sequence>
<protein>
    <submittedName>
        <fullName evidence="2">Antibiotic biosynthesis monooxygenase</fullName>
    </submittedName>
</protein>
<evidence type="ECO:0000259" key="1">
    <source>
        <dbReference type="PROSITE" id="PS51725"/>
    </source>
</evidence>
<reference evidence="2" key="2">
    <citation type="submission" date="2020-09" db="EMBL/GenBank/DDBJ databases">
        <authorList>
            <person name="Sun Q."/>
            <person name="Ohkuma M."/>
        </authorList>
    </citation>
    <scope>NUCLEOTIDE SEQUENCE</scope>
    <source>
        <strain evidence="2">JCM 31311</strain>
    </source>
</reference>
<dbReference type="InterPro" id="IPR007138">
    <property type="entry name" value="ABM_dom"/>
</dbReference>
<keyword evidence="2" id="KW-0503">Monooxygenase</keyword>
<keyword evidence="2" id="KW-0560">Oxidoreductase</keyword>
<dbReference type="Proteomes" id="UP000603865">
    <property type="component" value="Unassembled WGS sequence"/>
</dbReference>
<gene>
    <name evidence="2" type="ORF">GCM10008957_33570</name>
</gene>
<reference evidence="2" key="1">
    <citation type="journal article" date="2014" name="Int. J. Syst. Evol. Microbiol.">
        <title>Complete genome sequence of Corynebacterium casei LMG S-19264T (=DSM 44701T), isolated from a smear-ripened cheese.</title>
        <authorList>
            <consortium name="US DOE Joint Genome Institute (JGI-PGF)"/>
            <person name="Walter F."/>
            <person name="Albersmeier A."/>
            <person name="Kalinowski J."/>
            <person name="Ruckert C."/>
        </authorList>
    </citation>
    <scope>NUCLEOTIDE SEQUENCE</scope>
    <source>
        <strain evidence="2">JCM 31311</strain>
    </source>
</reference>
<dbReference type="Gene3D" id="3.30.70.100">
    <property type="match status" value="1"/>
</dbReference>
<name>A0A918CD12_9DEIO</name>
<dbReference type="SUPFAM" id="SSF54909">
    <property type="entry name" value="Dimeric alpha+beta barrel"/>
    <property type="match status" value="1"/>
</dbReference>
<feature type="domain" description="ABM" evidence="1">
    <location>
        <begin position="2"/>
        <end position="93"/>
    </location>
</feature>
<comment type="caution">
    <text evidence="2">The sequence shown here is derived from an EMBL/GenBank/DDBJ whole genome shotgun (WGS) entry which is preliminary data.</text>
</comment>
<evidence type="ECO:0000313" key="2">
    <source>
        <dbReference type="EMBL" id="GGR18082.1"/>
    </source>
</evidence>
<dbReference type="GO" id="GO:0004497">
    <property type="term" value="F:monooxygenase activity"/>
    <property type="evidence" value="ECO:0007669"/>
    <property type="project" value="UniProtKB-KW"/>
</dbReference>
<dbReference type="Pfam" id="PF03992">
    <property type="entry name" value="ABM"/>
    <property type="match status" value="1"/>
</dbReference>
<keyword evidence="3" id="KW-1185">Reference proteome</keyword>
<dbReference type="InterPro" id="IPR011008">
    <property type="entry name" value="Dimeric_a/b-barrel"/>
</dbReference>
<dbReference type="AlphaFoldDB" id="A0A918CD12"/>